<keyword evidence="1" id="KW-0812">Transmembrane</keyword>
<organism evidence="2 3">
    <name type="scientific">Asaia spathodeae</name>
    <dbReference type="NCBI Taxonomy" id="657016"/>
    <lineage>
        <taxon>Bacteria</taxon>
        <taxon>Pseudomonadati</taxon>
        <taxon>Pseudomonadota</taxon>
        <taxon>Alphaproteobacteria</taxon>
        <taxon>Acetobacterales</taxon>
        <taxon>Acetobacteraceae</taxon>
        <taxon>Asaia</taxon>
    </lineage>
</organism>
<feature type="transmembrane region" description="Helical" evidence="1">
    <location>
        <begin position="378"/>
        <end position="405"/>
    </location>
</feature>
<reference evidence="2 3" key="1">
    <citation type="submission" date="2020-06" db="EMBL/GenBank/DDBJ databases">
        <title>Synonyms of Asaia species.</title>
        <authorList>
            <person name="Sombolestani A."/>
        </authorList>
    </citation>
    <scope>NUCLEOTIDE SEQUENCE [LARGE SCALE GENOMIC DNA]</scope>
    <source>
        <strain evidence="2 3">LMG 27047</strain>
    </source>
</reference>
<dbReference type="RefSeq" id="WP_267312441.1">
    <property type="nucleotide sequence ID" value="NZ_JABXXV010000003.1"/>
</dbReference>
<keyword evidence="3" id="KW-1185">Reference proteome</keyword>
<name>A0ABX2P4T1_9PROT</name>
<dbReference type="Proteomes" id="UP001516351">
    <property type="component" value="Unassembled WGS sequence"/>
</dbReference>
<gene>
    <name evidence="2" type="ORF">HW542_06955</name>
</gene>
<evidence type="ECO:0000313" key="3">
    <source>
        <dbReference type="Proteomes" id="UP001516351"/>
    </source>
</evidence>
<feature type="transmembrane region" description="Helical" evidence="1">
    <location>
        <begin position="191"/>
        <end position="209"/>
    </location>
</feature>
<comment type="caution">
    <text evidence="2">The sequence shown here is derived from an EMBL/GenBank/DDBJ whole genome shotgun (WGS) entry which is preliminary data.</text>
</comment>
<feature type="transmembrane region" description="Helical" evidence="1">
    <location>
        <begin position="64"/>
        <end position="86"/>
    </location>
</feature>
<accession>A0ABX2P4T1</accession>
<feature type="transmembrane region" description="Helical" evidence="1">
    <location>
        <begin position="106"/>
        <end position="124"/>
    </location>
</feature>
<feature type="transmembrane region" description="Helical" evidence="1">
    <location>
        <begin position="439"/>
        <end position="459"/>
    </location>
</feature>
<feature type="transmembrane region" description="Helical" evidence="1">
    <location>
        <begin position="34"/>
        <end position="52"/>
    </location>
</feature>
<sequence length="474" mass="52797">MNATRSLSTTQTLRDCLRSMRLYVSPVFLRENPVVILAVFYTALCFTLAFLFGNVRFWHNGHYAIPPVLAPTWWVSLYAGFSAISLHYWRQVRTPTTYLLNRLQRAEYHAILVMALALGVLLALPPLLTGAPAVNCFALEAIAMVFWCSPRPVNRAAALRSVMTPLGIVRALGFIFLLVPRMQNYLFSMPWYTAIGIMIVCLGMVLHLYRLSDYRLASQTPRPILDGSPKRISTVIERLSAVILWRPSWLVRLPLADPLQTGSPIAVILMVVVATLIFGGVTEIIAWMADGVAPSFIALRHRLPDLARQSLLLIGVSLSAWMTQRADWPFLLTLGPYGSKRAFAQAVYRLHLQRALQASLIAGTMIALTGWFDHRATLTWALATGWSCGVALIGTSCLPTLAFIIPRLNRRATIAFLNIGAMVLGLQLATSLILQTGFWWRWLLAPASLIIAALFYVLVPPRLAAQDWPIEPPR</sequence>
<feature type="transmembrane region" description="Helical" evidence="1">
    <location>
        <begin position="355"/>
        <end position="372"/>
    </location>
</feature>
<evidence type="ECO:0000313" key="2">
    <source>
        <dbReference type="EMBL" id="NVN46549.1"/>
    </source>
</evidence>
<keyword evidence="1" id="KW-0472">Membrane</keyword>
<protein>
    <submittedName>
        <fullName evidence="2">Uncharacterized protein</fullName>
    </submittedName>
</protein>
<feature type="transmembrane region" description="Helical" evidence="1">
    <location>
        <begin position="265"/>
        <end position="289"/>
    </location>
</feature>
<feature type="transmembrane region" description="Helical" evidence="1">
    <location>
        <begin position="161"/>
        <end position="179"/>
    </location>
</feature>
<dbReference type="EMBL" id="JABXXV010000003">
    <property type="protein sequence ID" value="NVN46549.1"/>
    <property type="molecule type" value="Genomic_DNA"/>
</dbReference>
<keyword evidence="1" id="KW-1133">Transmembrane helix</keyword>
<feature type="transmembrane region" description="Helical" evidence="1">
    <location>
        <begin position="412"/>
        <end position="433"/>
    </location>
</feature>
<evidence type="ECO:0000256" key="1">
    <source>
        <dbReference type="SAM" id="Phobius"/>
    </source>
</evidence>
<proteinExistence type="predicted"/>